<organism evidence="1 2">
    <name type="scientific">Latilactobacillus curvatus</name>
    <name type="common">Lactobacillus curvatus</name>
    <dbReference type="NCBI Taxonomy" id="28038"/>
    <lineage>
        <taxon>Bacteria</taxon>
        <taxon>Bacillati</taxon>
        <taxon>Bacillota</taxon>
        <taxon>Bacilli</taxon>
        <taxon>Lactobacillales</taxon>
        <taxon>Lactobacillaceae</taxon>
        <taxon>Latilactobacillus</taxon>
    </lineage>
</organism>
<dbReference type="RefSeq" id="WP_064777430.1">
    <property type="nucleotide sequence ID" value="NZ_CABIVZ010000005.1"/>
</dbReference>
<dbReference type="EMBL" id="CP031003">
    <property type="protein sequence ID" value="AXN35281.1"/>
    <property type="molecule type" value="Genomic_DNA"/>
</dbReference>
<sequence>MERIKNTNLYNRFLTSPMYNIVMGLKHPILLGRYLKYRGSADKPKVVGLETTLKQITVQKMSVTRFGDGELKWLLNENSYAFQEGSEALSERLKEVITATDAPKLAICIPDVFNGLSQYMPQNKNAWIELIARYNHAWRPYLQAQSVFYDANMSRFYIDRRDKSQTAYYFELLKQIWQDREVVIVEGQATRFGVGNDLLSNAKSVKRILGPAQNAFDQYDAIMDIIKEQVASDALILIALGPTATVMAYDLAKLGYQAIDIGHADLEYEWYQMKATQRVALNDRYVNEVEGGSQVAESEAPDYHAEIIATIRED</sequence>
<dbReference type="NCBIfam" id="TIGR03728">
    <property type="entry name" value="glyco_access_1"/>
    <property type="match status" value="1"/>
</dbReference>
<dbReference type="AlphaFoldDB" id="A0A385AC86"/>
<gene>
    <name evidence="1" type="ORF">DT351_02455</name>
</gene>
<dbReference type="KEGG" id="lcv:FBA2_07935"/>
<dbReference type="GO" id="GO:0016740">
    <property type="term" value="F:transferase activity"/>
    <property type="evidence" value="ECO:0007669"/>
    <property type="project" value="UniProtKB-KW"/>
</dbReference>
<evidence type="ECO:0000313" key="2">
    <source>
        <dbReference type="Proteomes" id="UP000257607"/>
    </source>
</evidence>
<proteinExistence type="predicted"/>
<accession>A0A385AC86</accession>
<dbReference type="InterPro" id="IPR014869">
    <property type="entry name" value="GT-D"/>
</dbReference>
<dbReference type="Proteomes" id="UP000257607">
    <property type="component" value="Chromosome"/>
</dbReference>
<dbReference type="Pfam" id="PF08759">
    <property type="entry name" value="GT-D"/>
    <property type="match status" value="1"/>
</dbReference>
<reference evidence="1 2" key="1">
    <citation type="submission" date="2018-07" db="EMBL/GenBank/DDBJ databases">
        <title>Lactobacillus curvatus genome sequence.</title>
        <authorList>
            <person name="Prechtl R."/>
        </authorList>
    </citation>
    <scope>NUCLEOTIDE SEQUENCE [LARGE SCALE GENOMIC DNA]</scope>
    <source>
        <strain evidence="1 2">TMW 1.1928</strain>
    </source>
</reference>
<evidence type="ECO:0000313" key="1">
    <source>
        <dbReference type="EMBL" id="AXN35281.1"/>
    </source>
</evidence>
<name>A0A385AC86_LATCU</name>
<keyword evidence="1" id="KW-0808">Transferase</keyword>
<protein>
    <submittedName>
        <fullName evidence="1">SP_1767 family glycosyltransferase</fullName>
    </submittedName>
</protein>